<name>A0A3B0WY02_9ZZZZ</name>
<evidence type="ECO:0008006" key="2">
    <source>
        <dbReference type="Google" id="ProtNLM"/>
    </source>
</evidence>
<accession>A0A3B0WY02</accession>
<reference evidence="1" key="1">
    <citation type="submission" date="2018-06" db="EMBL/GenBank/DDBJ databases">
        <authorList>
            <person name="Zhirakovskaya E."/>
        </authorList>
    </citation>
    <scope>NUCLEOTIDE SEQUENCE</scope>
</reference>
<sequence>MTADELLLAGLIHDIGIIPVITYIEKTGLEISNEKEIKELMQSLNVVTHAEDWIYDSGEGHNIENAVIVAQVYDKMRRKQHDNLPDISEIPALKNLLSVNHDSDFVMQILDEAKDEITEMKGLLGL</sequence>
<evidence type="ECO:0000313" key="1">
    <source>
        <dbReference type="EMBL" id="VAW56122.1"/>
    </source>
</evidence>
<dbReference type="AlphaFoldDB" id="A0A3B0WY02"/>
<proteinExistence type="predicted"/>
<dbReference type="SUPFAM" id="SSF109604">
    <property type="entry name" value="HD-domain/PDEase-like"/>
    <property type="match status" value="1"/>
</dbReference>
<protein>
    <recommendedName>
        <fullName evidence="2">HDOD domain-containing protein</fullName>
    </recommendedName>
</protein>
<organism evidence="1">
    <name type="scientific">hydrothermal vent metagenome</name>
    <dbReference type="NCBI Taxonomy" id="652676"/>
    <lineage>
        <taxon>unclassified sequences</taxon>
        <taxon>metagenomes</taxon>
        <taxon>ecological metagenomes</taxon>
    </lineage>
</organism>
<dbReference type="EMBL" id="UOFF01000183">
    <property type="protein sequence ID" value="VAW56122.1"/>
    <property type="molecule type" value="Genomic_DNA"/>
</dbReference>
<gene>
    <name evidence="1" type="ORF">MNBD_GAMMA07-2651</name>
</gene>